<evidence type="ECO:0008006" key="4">
    <source>
        <dbReference type="Google" id="ProtNLM"/>
    </source>
</evidence>
<name>A0ABQ1E083_9FIRM</name>
<gene>
    <name evidence="2" type="ORF">BUFA31_15430</name>
</gene>
<evidence type="ECO:0000313" key="2">
    <source>
        <dbReference type="EMBL" id="GFO88379.1"/>
    </source>
</evidence>
<dbReference type="SUPFAM" id="SSF55383">
    <property type="entry name" value="Copper amine oxidase, domain N"/>
    <property type="match status" value="1"/>
</dbReference>
<dbReference type="InterPro" id="IPR036582">
    <property type="entry name" value="Mao_N_sf"/>
</dbReference>
<evidence type="ECO:0000313" key="3">
    <source>
        <dbReference type="Proteomes" id="UP000620147"/>
    </source>
</evidence>
<evidence type="ECO:0000256" key="1">
    <source>
        <dbReference type="SAM" id="SignalP"/>
    </source>
</evidence>
<feature type="signal peptide" evidence="1">
    <location>
        <begin position="1"/>
        <end position="28"/>
    </location>
</feature>
<sequence length="365" mass="40239">MMNKFQKMMSGTLAGCLMASALMMSAGAANVQTYIPSGTVQAAAQNTAQTRTAVKINPQSADIYAEGIPAAFPSEDGKTVYTALSYNGSTYMPLRTVGRWMGKNISWDGASRTVFLSGTTEKSYPCADDDAYHKEGVKYVGATSHATLDKGVKVLVDGKQQTFKNQKGVTIYPLFYQNSIYLPLRNIGELTGMDVTWYSAKAENDVNAIFLRMPLSDSKRAEMETYATNLMKQLLDMRTDTQKIKNCASAVKNGGYTDYVVTDKATAMAALDSIKRKAQTIRSGMTEQENPIRYYNSSLMNELDFLIDNANAVMDRVKNGRVVLGSSNPDTSVVDQTAVMFGADNTMLDCERMVRMLRQNMDRLF</sequence>
<keyword evidence="3" id="KW-1185">Reference proteome</keyword>
<reference evidence="2 3" key="1">
    <citation type="submission" date="2020-06" db="EMBL/GenBank/DDBJ databases">
        <title>Characterization of fructooligosaccharide metabolism and fructooligosaccharide-degrading enzymes in human commensal butyrate producers.</title>
        <authorList>
            <person name="Tanno H."/>
            <person name="Fujii T."/>
            <person name="Hirano K."/>
            <person name="Maeno S."/>
            <person name="Tonozuka T."/>
            <person name="Sakamoto M."/>
            <person name="Ohkuma M."/>
            <person name="Tochio T."/>
            <person name="Endo A."/>
        </authorList>
    </citation>
    <scope>NUCLEOTIDE SEQUENCE [LARGE SCALE GENOMIC DNA]</scope>
    <source>
        <strain evidence="2 3">JCM 31056</strain>
    </source>
</reference>
<feature type="chain" id="PRO_5045512686" description="Copper amine oxidase-like N-terminal domain-containing protein" evidence="1">
    <location>
        <begin position="29"/>
        <end position="365"/>
    </location>
</feature>
<proteinExistence type="predicted"/>
<dbReference type="Proteomes" id="UP000620147">
    <property type="component" value="Unassembled WGS sequence"/>
</dbReference>
<organism evidence="2 3">
    <name type="scientific">Butyricicoccus faecihominis</name>
    <dbReference type="NCBI Taxonomy" id="1712515"/>
    <lineage>
        <taxon>Bacteria</taxon>
        <taxon>Bacillati</taxon>
        <taxon>Bacillota</taxon>
        <taxon>Clostridia</taxon>
        <taxon>Eubacteriales</taxon>
        <taxon>Butyricicoccaceae</taxon>
        <taxon>Butyricicoccus</taxon>
    </lineage>
</organism>
<comment type="caution">
    <text evidence="2">The sequence shown here is derived from an EMBL/GenBank/DDBJ whole genome shotgun (WGS) entry which is preliminary data.</text>
</comment>
<protein>
    <recommendedName>
        <fullName evidence="4">Copper amine oxidase-like N-terminal domain-containing protein</fullName>
    </recommendedName>
</protein>
<keyword evidence="1" id="KW-0732">Signal</keyword>
<accession>A0ABQ1E083</accession>
<dbReference type="RefSeq" id="WP_188885708.1">
    <property type="nucleotide sequence ID" value="NZ_BMQH01000002.1"/>
</dbReference>
<dbReference type="EMBL" id="BLYJ01000017">
    <property type="protein sequence ID" value="GFO88379.1"/>
    <property type="molecule type" value="Genomic_DNA"/>
</dbReference>